<dbReference type="InterPro" id="IPR044665">
    <property type="entry name" value="E_coli_cyclophilin_A-like"/>
</dbReference>
<feature type="chain" id="PRO_5010002189" description="Peptidyl-prolyl cis-trans isomerase" evidence="4">
    <location>
        <begin position="23"/>
        <end position="189"/>
    </location>
</feature>
<dbReference type="Pfam" id="PF00160">
    <property type="entry name" value="Pro_isomerase"/>
    <property type="match status" value="1"/>
</dbReference>
<dbReference type="GO" id="GO:0006457">
    <property type="term" value="P:protein folding"/>
    <property type="evidence" value="ECO:0007669"/>
    <property type="project" value="InterPro"/>
</dbReference>
<comment type="similarity">
    <text evidence="1 4">Belongs to the cyclophilin-type PPIase family.</text>
</comment>
<accession>A0A1I5QNT9</accession>
<evidence type="ECO:0000256" key="2">
    <source>
        <dbReference type="ARBA" id="ARBA00023110"/>
    </source>
</evidence>
<comment type="function">
    <text evidence="4">PPIases accelerate the folding of proteins. It catalyzes the cis-trans isomerization of proline imidic peptide bonds in oligopeptides.</text>
</comment>
<keyword evidence="3 4" id="KW-0413">Isomerase</keyword>
<sequence length="189" mass="20921">MKNLLKAALTAGFMLASLSAWAVNPIVNVTTTDGNFSLELYPEKAPKTVANFLRYVEDGSYVGTQFHRVIKGFVVQGGGFDKSFERRPSYEEVVNESKNGLSNSRGTIAMARTSDPDSATRQFYINLQNNSNLDGTDYKFGYTVFGKVIQGFTTVEKIASVKTVTIPDARMRDVPQQPILIEKMTITTK</sequence>
<protein>
    <recommendedName>
        <fullName evidence="4">Peptidyl-prolyl cis-trans isomerase</fullName>
        <shortName evidence="4">PPIase</shortName>
        <ecNumber evidence="4">5.2.1.8</ecNumber>
    </recommendedName>
</protein>
<dbReference type="RefSeq" id="WP_074926986.1">
    <property type="nucleotide sequence ID" value="NZ_FOWR01000015.1"/>
</dbReference>
<dbReference type="OrthoDB" id="9807797at2"/>
<dbReference type="AlphaFoldDB" id="A0A1I5QNT9"/>
<dbReference type="EMBL" id="FOWR01000015">
    <property type="protein sequence ID" value="SFP47925.1"/>
    <property type="molecule type" value="Genomic_DNA"/>
</dbReference>
<dbReference type="GO" id="GO:0003755">
    <property type="term" value="F:peptidyl-prolyl cis-trans isomerase activity"/>
    <property type="evidence" value="ECO:0007669"/>
    <property type="project" value="UniProtKB-UniRule"/>
</dbReference>
<keyword evidence="4" id="KW-0732">Signal</keyword>
<dbReference type="PROSITE" id="PS00170">
    <property type="entry name" value="CSA_PPIASE_1"/>
    <property type="match status" value="1"/>
</dbReference>
<evidence type="ECO:0000256" key="1">
    <source>
        <dbReference type="ARBA" id="ARBA00007365"/>
    </source>
</evidence>
<dbReference type="EC" id="5.2.1.8" evidence="4"/>
<evidence type="ECO:0000259" key="5">
    <source>
        <dbReference type="PROSITE" id="PS50072"/>
    </source>
</evidence>
<dbReference type="PRINTS" id="PR00153">
    <property type="entry name" value="CSAPPISMRASE"/>
</dbReference>
<evidence type="ECO:0000256" key="4">
    <source>
        <dbReference type="RuleBase" id="RU363019"/>
    </source>
</evidence>
<dbReference type="Proteomes" id="UP000182692">
    <property type="component" value="Unassembled WGS sequence"/>
</dbReference>
<name>A0A1I5QNT9_9GAMM</name>
<dbReference type="GeneID" id="35871181"/>
<organism evidence="6 7">
    <name type="scientific">Enterovibrio norvegicus DSM 15893</name>
    <dbReference type="NCBI Taxonomy" id="1121869"/>
    <lineage>
        <taxon>Bacteria</taxon>
        <taxon>Pseudomonadati</taxon>
        <taxon>Pseudomonadota</taxon>
        <taxon>Gammaproteobacteria</taxon>
        <taxon>Vibrionales</taxon>
        <taxon>Vibrionaceae</taxon>
        <taxon>Enterovibrio</taxon>
    </lineage>
</organism>
<dbReference type="SUPFAM" id="SSF50891">
    <property type="entry name" value="Cyclophilin-like"/>
    <property type="match status" value="1"/>
</dbReference>
<dbReference type="PROSITE" id="PS50072">
    <property type="entry name" value="CSA_PPIASE_2"/>
    <property type="match status" value="1"/>
</dbReference>
<dbReference type="PANTHER" id="PTHR43246">
    <property type="entry name" value="PEPTIDYL-PROLYL CIS-TRANS ISOMERASE CYP38, CHLOROPLASTIC"/>
    <property type="match status" value="1"/>
</dbReference>
<comment type="catalytic activity">
    <reaction evidence="4">
        <text>[protein]-peptidylproline (omega=180) = [protein]-peptidylproline (omega=0)</text>
        <dbReference type="Rhea" id="RHEA:16237"/>
        <dbReference type="Rhea" id="RHEA-COMP:10747"/>
        <dbReference type="Rhea" id="RHEA-COMP:10748"/>
        <dbReference type="ChEBI" id="CHEBI:83833"/>
        <dbReference type="ChEBI" id="CHEBI:83834"/>
        <dbReference type="EC" id="5.2.1.8"/>
    </reaction>
</comment>
<dbReference type="Gene3D" id="2.40.100.10">
    <property type="entry name" value="Cyclophilin-like"/>
    <property type="match status" value="1"/>
</dbReference>
<feature type="signal peptide" evidence="4">
    <location>
        <begin position="1"/>
        <end position="22"/>
    </location>
</feature>
<dbReference type="InterPro" id="IPR002130">
    <property type="entry name" value="Cyclophilin-type_PPIase_dom"/>
</dbReference>
<keyword evidence="2 4" id="KW-0697">Rotamase</keyword>
<feature type="domain" description="PPIase cyclophilin-type" evidence="5">
    <location>
        <begin position="34"/>
        <end position="186"/>
    </location>
</feature>
<evidence type="ECO:0000256" key="3">
    <source>
        <dbReference type="ARBA" id="ARBA00023235"/>
    </source>
</evidence>
<dbReference type="STRING" id="1121869.SAMN03084138_02307"/>
<proteinExistence type="inferred from homology"/>
<dbReference type="InterPro" id="IPR029000">
    <property type="entry name" value="Cyclophilin-like_dom_sf"/>
</dbReference>
<reference evidence="6 7" key="1">
    <citation type="submission" date="2016-10" db="EMBL/GenBank/DDBJ databases">
        <authorList>
            <person name="de Groot N.N."/>
        </authorList>
    </citation>
    <scope>NUCLEOTIDE SEQUENCE [LARGE SCALE GENOMIC DNA]</scope>
    <source>
        <strain evidence="6 7">DSM 15893</strain>
    </source>
</reference>
<evidence type="ECO:0000313" key="7">
    <source>
        <dbReference type="Proteomes" id="UP000182692"/>
    </source>
</evidence>
<evidence type="ECO:0000313" key="6">
    <source>
        <dbReference type="EMBL" id="SFP47925.1"/>
    </source>
</evidence>
<gene>
    <name evidence="6" type="ORF">SAMN03084138_02307</name>
</gene>
<dbReference type="InterPro" id="IPR020892">
    <property type="entry name" value="Cyclophilin-type_PPIase_CS"/>
</dbReference>